<dbReference type="InterPro" id="IPR043148">
    <property type="entry name" value="TagF_C"/>
</dbReference>
<proteinExistence type="predicted"/>
<evidence type="ECO:0000313" key="1">
    <source>
        <dbReference type="EMBL" id="OGN05655.1"/>
    </source>
</evidence>
<evidence type="ECO:0000313" key="2">
    <source>
        <dbReference type="Proteomes" id="UP000177507"/>
    </source>
</evidence>
<name>A0A1F8EXQ8_9BACT</name>
<accession>A0A1F8EXQ8</accession>
<comment type="caution">
    <text evidence="1">The sequence shown here is derived from an EMBL/GenBank/DDBJ whole genome shotgun (WGS) entry which is preliminary data.</text>
</comment>
<dbReference type="Proteomes" id="UP000177507">
    <property type="component" value="Unassembled WGS sequence"/>
</dbReference>
<evidence type="ECO:0008006" key="3">
    <source>
        <dbReference type="Google" id="ProtNLM"/>
    </source>
</evidence>
<gene>
    <name evidence="1" type="ORF">A2831_00525</name>
</gene>
<dbReference type="AlphaFoldDB" id="A0A1F8EXQ8"/>
<dbReference type="Gene3D" id="3.40.50.12580">
    <property type="match status" value="1"/>
</dbReference>
<sequence length="357" mass="38992">MAGKGLIWAVCKDPGGTNGVLPVVDELRKIGYEVLLIANGNALERLPTMNIPFLTLEEALAKSTIPDIFLTSMCYQGGVGRNLIPLMRSAGVPVITLQDFWGAQLKPEWEDRKFRPRFVCANDEVGADIIQRAWPGFHRSCIEITGFPAMDKYASLDVGGTSKKVREGLGIPADGKVVLYCDQIDYAGEVLTELVESLNSLGRNDIYFIPRMHPRLPKDNPDGFPKFQEAMKLFRAGTLIADSSRFTTSEVITAATVVLSMYSTVNIEASCIRKQNISMLYPDYGMGLFLKGANGIMDEFPLVSLGCSTKVTNRQELVAALTESLGSGLGLVSAQEKAFQLDGKNAFRVANLVKHAC</sequence>
<dbReference type="EMBL" id="MGJI01000006">
    <property type="protein sequence ID" value="OGN05655.1"/>
    <property type="molecule type" value="Genomic_DNA"/>
</dbReference>
<reference evidence="1 2" key="1">
    <citation type="journal article" date="2016" name="Nat. Commun.">
        <title>Thousands of microbial genomes shed light on interconnected biogeochemical processes in an aquifer system.</title>
        <authorList>
            <person name="Anantharaman K."/>
            <person name="Brown C.T."/>
            <person name="Hug L.A."/>
            <person name="Sharon I."/>
            <person name="Castelle C.J."/>
            <person name="Probst A.J."/>
            <person name="Thomas B.C."/>
            <person name="Singh A."/>
            <person name="Wilkins M.J."/>
            <person name="Karaoz U."/>
            <person name="Brodie E.L."/>
            <person name="Williams K.H."/>
            <person name="Hubbard S.S."/>
            <person name="Banfield J.F."/>
        </authorList>
    </citation>
    <scope>NUCLEOTIDE SEQUENCE [LARGE SCALE GENOMIC DNA]</scope>
</reference>
<protein>
    <recommendedName>
        <fullName evidence="3">UDP-N-acetylglucosamine 2-epimerase domain-containing protein</fullName>
    </recommendedName>
</protein>
<organism evidence="1 2">
    <name type="scientific">Candidatus Yanofskybacteria bacterium RIFCSPHIGHO2_01_FULL_44_17</name>
    <dbReference type="NCBI Taxonomy" id="1802668"/>
    <lineage>
        <taxon>Bacteria</taxon>
        <taxon>Candidatus Yanofskyibacteriota</taxon>
    </lineage>
</organism>